<proteinExistence type="predicted"/>
<name>A0ABR0KKH2_9EURO</name>
<evidence type="ECO:0000313" key="2">
    <source>
        <dbReference type="EMBL" id="KAK5098956.1"/>
    </source>
</evidence>
<evidence type="ECO:0000313" key="3">
    <source>
        <dbReference type="Proteomes" id="UP001345013"/>
    </source>
</evidence>
<keyword evidence="3" id="KW-1185">Reference proteome</keyword>
<keyword evidence="1" id="KW-0812">Transmembrane</keyword>
<evidence type="ECO:0000256" key="1">
    <source>
        <dbReference type="SAM" id="Phobius"/>
    </source>
</evidence>
<organism evidence="2 3">
    <name type="scientific">Lithohypha guttulata</name>
    <dbReference type="NCBI Taxonomy" id="1690604"/>
    <lineage>
        <taxon>Eukaryota</taxon>
        <taxon>Fungi</taxon>
        <taxon>Dikarya</taxon>
        <taxon>Ascomycota</taxon>
        <taxon>Pezizomycotina</taxon>
        <taxon>Eurotiomycetes</taxon>
        <taxon>Chaetothyriomycetidae</taxon>
        <taxon>Chaetothyriales</taxon>
        <taxon>Trichomeriaceae</taxon>
        <taxon>Lithohypha</taxon>
    </lineage>
</organism>
<gene>
    <name evidence="2" type="ORF">LTR24_001584</name>
</gene>
<dbReference type="EMBL" id="JAVRRG010000012">
    <property type="protein sequence ID" value="KAK5098956.1"/>
    <property type="molecule type" value="Genomic_DNA"/>
</dbReference>
<comment type="caution">
    <text evidence="2">The sequence shown here is derived from an EMBL/GenBank/DDBJ whole genome shotgun (WGS) entry which is preliminary data.</text>
</comment>
<keyword evidence="1" id="KW-1133">Transmembrane helix</keyword>
<accession>A0ABR0KKH2</accession>
<reference evidence="2 3" key="1">
    <citation type="submission" date="2023-08" db="EMBL/GenBank/DDBJ databases">
        <title>Black Yeasts Isolated from many extreme environments.</title>
        <authorList>
            <person name="Coleine C."/>
            <person name="Stajich J.E."/>
            <person name="Selbmann L."/>
        </authorList>
    </citation>
    <scope>NUCLEOTIDE SEQUENCE [LARGE SCALE GENOMIC DNA]</scope>
    <source>
        <strain evidence="2 3">CCFEE 5885</strain>
    </source>
</reference>
<protein>
    <submittedName>
        <fullName evidence="2">Uncharacterized protein</fullName>
    </submittedName>
</protein>
<sequence>MTQPVGGFAHAAISTMFNPPATTPPTASLSTTYNLTITSATQHQRESNTADIAGAVVGAVAVLVMFVGLSIWLLRRKLRKSTTSVHFINSWPDDPELQ</sequence>
<keyword evidence="1" id="KW-0472">Membrane</keyword>
<feature type="transmembrane region" description="Helical" evidence="1">
    <location>
        <begin position="52"/>
        <end position="74"/>
    </location>
</feature>
<dbReference type="Proteomes" id="UP001345013">
    <property type="component" value="Unassembled WGS sequence"/>
</dbReference>